<feature type="transmembrane region" description="Helical" evidence="13">
    <location>
        <begin position="356"/>
        <end position="377"/>
    </location>
</feature>
<keyword evidence="8" id="KW-0406">Ion transport</keyword>
<evidence type="ECO:0000256" key="9">
    <source>
        <dbReference type="ARBA" id="ARBA00023136"/>
    </source>
</evidence>
<comment type="caution">
    <text evidence="15">The sequence shown here is derived from an EMBL/GenBank/DDBJ whole genome shotgun (WGS) entry which is preliminary data.</text>
</comment>
<evidence type="ECO:0000256" key="6">
    <source>
        <dbReference type="ARBA" id="ARBA00022692"/>
    </source>
</evidence>
<evidence type="ECO:0000256" key="5">
    <source>
        <dbReference type="ARBA" id="ARBA00022475"/>
    </source>
</evidence>
<gene>
    <name evidence="15" type="ORF">KCU98_g6681</name>
</gene>
<evidence type="ECO:0000256" key="7">
    <source>
        <dbReference type="ARBA" id="ARBA00022989"/>
    </source>
</evidence>
<evidence type="ECO:0000256" key="10">
    <source>
        <dbReference type="ARBA" id="ARBA00030646"/>
    </source>
</evidence>
<accession>A0A9P8FTR5</accession>
<dbReference type="GO" id="GO:0015098">
    <property type="term" value="F:molybdate ion transmembrane transporter activity"/>
    <property type="evidence" value="ECO:0007669"/>
    <property type="project" value="InterPro"/>
</dbReference>
<dbReference type="AlphaFoldDB" id="A0A9P8FTR5"/>
<feature type="transmembrane region" description="Helical" evidence="13">
    <location>
        <begin position="301"/>
        <end position="322"/>
    </location>
</feature>
<dbReference type="CDD" id="cd17487">
    <property type="entry name" value="MFS_MFSD5_like"/>
    <property type="match status" value="1"/>
</dbReference>
<feature type="transmembrane region" description="Helical" evidence="13">
    <location>
        <begin position="88"/>
        <end position="106"/>
    </location>
</feature>
<dbReference type="Pfam" id="PF12898">
    <property type="entry name" value="Stc1"/>
    <property type="match status" value="1"/>
</dbReference>
<feature type="transmembrane region" description="Helical" evidence="13">
    <location>
        <begin position="211"/>
        <end position="229"/>
    </location>
</feature>
<dbReference type="GO" id="GO:0006811">
    <property type="term" value="P:monoatomic ion transport"/>
    <property type="evidence" value="ECO:0007669"/>
    <property type="project" value="UniProtKB-KW"/>
</dbReference>
<comment type="function">
    <text evidence="1">Mediates high-affinity intracellular uptake of the rare oligo-element molybdenum.</text>
</comment>
<dbReference type="Pfam" id="PF05631">
    <property type="entry name" value="MFS_5"/>
    <property type="match status" value="1"/>
</dbReference>
<organism evidence="15 16">
    <name type="scientific">Aureobasidium melanogenum</name>
    <name type="common">Aureobasidium pullulans var. melanogenum</name>
    <dbReference type="NCBI Taxonomy" id="46634"/>
    <lineage>
        <taxon>Eukaryota</taxon>
        <taxon>Fungi</taxon>
        <taxon>Dikarya</taxon>
        <taxon>Ascomycota</taxon>
        <taxon>Pezizomycotina</taxon>
        <taxon>Dothideomycetes</taxon>
        <taxon>Dothideomycetidae</taxon>
        <taxon>Dothideales</taxon>
        <taxon>Saccotheciaceae</taxon>
        <taxon>Aureobasidium</taxon>
    </lineage>
</organism>
<reference evidence="15" key="2">
    <citation type="submission" date="2021-08" db="EMBL/GenBank/DDBJ databases">
        <authorList>
            <person name="Gostincar C."/>
            <person name="Sun X."/>
            <person name="Song Z."/>
            <person name="Gunde-Cimerman N."/>
        </authorList>
    </citation>
    <scope>NUCLEOTIDE SEQUENCE</scope>
    <source>
        <strain evidence="15">EXF-9298</strain>
    </source>
</reference>
<dbReference type="GO" id="GO:0005886">
    <property type="term" value="C:plasma membrane"/>
    <property type="evidence" value="ECO:0007669"/>
    <property type="project" value="UniProtKB-SubCell"/>
</dbReference>
<proteinExistence type="predicted"/>
<dbReference type="Gene3D" id="1.20.1250.20">
    <property type="entry name" value="MFS general substrate transporter like domains"/>
    <property type="match status" value="1"/>
</dbReference>
<feature type="compositionally biased region" description="Low complexity" evidence="12">
    <location>
        <begin position="613"/>
        <end position="648"/>
    </location>
</feature>
<feature type="region of interest" description="Disordered" evidence="12">
    <location>
        <begin position="485"/>
        <end position="512"/>
    </location>
</feature>
<feature type="transmembrane region" description="Helical" evidence="13">
    <location>
        <begin position="185"/>
        <end position="204"/>
    </location>
</feature>
<evidence type="ECO:0000313" key="15">
    <source>
        <dbReference type="EMBL" id="KAG9982582.1"/>
    </source>
</evidence>
<evidence type="ECO:0000256" key="1">
    <source>
        <dbReference type="ARBA" id="ARBA00003019"/>
    </source>
</evidence>
<feature type="non-terminal residue" evidence="15">
    <location>
        <position position="1"/>
    </location>
</feature>
<dbReference type="InterPro" id="IPR024630">
    <property type="entry name" value="Stc1"/>
</dbReference>
<evidence type="ECO:0000256" key="3">
    <source>
        <dbReference type="ARBA" id="ARBA00021242"/>
    </source>
</evidence>
<comment type="subcellular location">
    <subcellularLocation>
        <location evidence="2">Cell membrane</location>
        <topology evidence="2">Multi-pass membrane protein</topology>
    </subcellularLocation>
</comment>
<dbReference type="InterPro" id="IPR008509">
    <property type="entry name" value="MOT2/MFSD5"/>
</dbReference>
<feature type="region of interest" description="Disordered" evidence="12">
    <location>
        <begin position="584"/>
        <end position="653"/>
    </location>
</feature>
<reference evidence="15" key="1">
    <citation type="journal article" date="2021" name="J Fungi (Basel)">
        <title>Virulence traits and population genomics of the black yeast Aureobasidium melanogenum.</title>
        <authorList>
            <person name="Cernosa A."/>
            <person name="Sun X."/>
            <person name="Gostincar C."/>
            <person name="Fang C."/>
            <person name="Gunde-Cimerman N."/>
            <person name="Song Z."/>
        </authorList>
    </citation>
    <scope>NUCLEOTIDE SEQUENCE</scope>
    <source>
        <strain evidence="15">EXF-9298</strain>
    </source>
</reference>
<evidence type="ECO:0000313" key="16">
    <source>
        <dbReference type="Proteomes" id="UP000729357"/>
    </source>
</evidence>
<feature type="transmembrane region" description="Helical" evidence="13">
    <location>
        <begin position="331"/>
        <end position="350"/>
    </location>
</feature>
<feature type="transmembrane region" description="Helical" evidence="13">
    <location>
        <begin position="57"/>
        <end position="76"/>
    </location>
</feature>
<dbReference type="SUPFAM" id="SSF103473">
    <property type="entry name" value="MFS general substrate transporter"/>
    <property type="match status" value="1"/>
</dbReference>
<evidence type="ECO:0000256" key="11">
    <source>
        <dbReference type="ARBA" id="ARBA00032555"/>
    </source>
</evidence>
<feature type="compositionally biased region" description="Low complexity" evidence="12">
    <location>
        <begin position="588"/>
        <end position="602"/>
    </location>
</feature>
<name>A0A9P8FTR5_AURME</name>
<feature type="domain" description="Stc1" evidence="14">
    <location>
        <begin position="521"/>
        <end position="559"/>
    </location>
</feature>
<dbReference type="PANTHER" id="PTHR23516">
    <property type="entry name" value="SAM (S-ADENOSYL METHIONINE) TRANSPORTER"/>
    <property type="match status" value="1"/>
</dbReference>
<evidence type="ECO:0000256" key="4">
    <source>
        <dbReference type="ARBA" id="ARBA00022448"/>
    </source>
</evidence>
<sequence length="695" mass="76241">MGFYETNLAVLAAVSTYLLYRQHQSDKQNSAAEAEDGMKSELGQDAIKRFKRSFFPAYALVCAADWLQGPHIYALYKYQKHLPETTVAALYASGFVAGALSASFVGQLADKYGRRNACLFYCIVYSIGCFTMLSDDLLVLFAGRACGGISTTLLYSVFETWMIAEYHDQALDAYGLSLGSMFGKMTTLSSVVAIVSGVVGDLLVRSLNSKTSPFMASVVCLVLAFIFISKCWNENYGDNASGRDKDGEIIDLSSILFDPKIISVGLASCFFEGSMYMFVFFWSAALSTVHAAVGFTDPLPFGVVFSSYMCSMMVGSIVFTLVPPSQDKAHYILKVVLTSASICSLSSILLKSEALVFWAFCLFEVCVGAYFPSMASLKGKLIQDGSRGRIYGILRLPLNLFVITAHSLAEEGDRHRNNVFLTCGGLLIITFIVVQRYLTNNPIVLPVVLTAEFHRSLTSLSEGYIILSFHLCPFFLTRQRQQDPSTSSLHTKYPLSPSTSHQQSIHHTPQRNDVHAQIMPQPNQKVELECAGCGKVRGIYEFSASQRRRGDDATCLKCIPEIQNVKPGHLKHDIDNSDAEYLAHATEHGSSTRGSSGTETGGVRLPSSFINKTATVAGTNTGTGTRTTSTPSTAAPSSSRFSSATSTNERPAHFELRNTGWMHVRKDFREEIVPKLADDDVETFKDGSDDEDFDM</sequence>
<evidence type="ECO:0000256" key="13">
    <source>
        <dbReference type="SAM" id="Phobius"/>
    </source>
</evidence>
<dbReference type="InterPro" id="IPR036259">
    <property type="entry name" value="MFS_trans_sf"/>
</dbReference>
<keyword evidence="5" id="KW-1003">Cell membrane</keyword>
<protein>
    <recommendedName>
        <fullName evidence="3">Molybdate-anion transporter</fullName>
    </recommendedName>
    <alternativeName>
        <fullName evidence="10">Major facilitator superfamily domain-containing protein 5</fullName>
    </alternativeName>
    <alternativeName>
        <fullName evidence="11">Molybdate transporter 2 homolog</fullName>
    </alternativeName>
</protein>
<feature type="transmembrane region" description="Helical" evidence="13">
    <location>
        <begin position="419"/>
        <end position="438"/>
    </location>
</feature>
<keyword evidence="6 13" id="KW-0812">Transmembrane</keyword>
<dbReference type="Proteomes" id="UP000729357">
    <property type="component" value="Unassembled WGS sequence"/>
</dbReference>
<keyword evidence="9 13" id="KW-0472">Membrane</keyword>
<evidence type="ECO:0000256" key="2">
    <source>
        <dbReference type="ARBA" id="ARBA00004651"/>
    </source>
</evidence>
<evidence type="ECO:0000256" key="8">
    <source>
        <dbReference type="ARBA" id="ARBA00023065"/>
    </source>
</evidence>
<keyword evidence="7 13" id="KW-1133">Transmembrane helix</keyword>
<feature type="compositionally biased region" description="Polar residues" evidence="12">
    <location>
        <begin position="485"/>
        <end position="507"/>
    </location>
</feature>
<keyword evidence="4" id="KW-0813">Transport</keyword>
<dbReference type="PANTHER" id="PTHR23516:SF1">
    <property type="entry name" value="MOLYBDATE-ANION TRANSPORTER"/>
    <property type="match status" value="1"/>
</dbReference>
<dbReference type="EMBL" id="JAHFXS010000696">
    <property type="protein sequence ID" value="KAG9982582.1"/>
    <property type="molecule type" value="Genomic_DNA"/>
</dbReference>
<evidence type="ECO:0000259" key="14">
    <source>
        <dbReference type="Pfam" id="PF12898"/>
    </source>
</evidence>
<evidence type="ECO:0000256" key="12">
    <source>
        <dbReference type="SAM" id="MobiDB-lite"/>
    </source>
</evidence>
<keyword evidence="16" id="KW-1185">Reference proteome</keyword>
<feature type="transmembrane region" description="Helical" evidence="13">
    <location>
        <begin position="118"/>
        <end position="134"/>
    </location>
</feature>